<keyword evidence="3" id="KW-1185">Reference proteome</keyword>
<accession>A0ABS3RAL0</accession>
<organism evidence="2 3">
    <name type="scientific">Actinomadura nitritigenes</name>
    <dbReference type="NCBI Taxonomy" id="134602"/>
    <lineage>
        <taxon>Bacteria</taxon>
        <taxon>Bacillati</taxon>
        <taxon>Actinomycetota</taxon>
        <taxon>Actinomycetes</taxon>
        <taxon>Streptosporangiales</taxon>
        <taxon>Thermomonosporaceae</taxon>
        <taxon>Actinomadura</taxon>
    </lineage>
</organism>
<evidence type="ECO:0000256" key="1">
    <source>
        <dbReference type="SAM" id="MobiDB-lite"/>
    </source>
</evidence>
<protein>
    <submittedName>
        <fullName evidence="2">Uncharacterized protein</fullName>
    </submittedName>
</protein>
<name>A0ABS3RAL0_9ACTN</name>
<evidence type="ECO:0000313" key="3">
    <source>
        <dbReference type="Proteomes" id="UP000666915"/>
    </source>
</evidence>
<comment type="caution">
    <text evidence="2">The sequence shown here is derived from an EMBL/GenBank/DDBJ whole genome shotgun (WGS) entry which is preliminary data.</text>
</comment>
<sequence>MTSNPSAISRNAQVDHEPEQLAEDLERAVRSLKQAVEEPDGLAGPATVHAVLDAVHTAVTELDHLLLQLERFLTRQHADGHLVRDHGGSLDGALDDFGRAILHARHLGAGCGEAINQARSAINHVHGTGSPPATSAPPLGGTATEPAPTAPIRRDAPRVTPPDCRGLRARWFGIFRKGV</sequence>
<evidence type="ECO:0000313" key="2">
    <source>
        <dbReference type="EMBL" id="MBO2443283.1"/>
    </source>
</evidence>
<feature type="region of interest" description="Disordered" evidence="1">
    <location>
        <begin position="124"/>
        <end position="160"/>
    </location>
</feature>
<reference evidence="2 3" key="1">
    <citation type="submission" date="2021-03" db="EMBL/GenBank/DDBJ databases">
        <authorList>
            <person name="Kanchanasin P."/>
            <person name="Saeng-In P."/>
            <person name="Phongsopitanun W."/>
            <person name="Yuki M."/>
            <person name="Kudo T."/>
            <person name="Ohkuma M."/>
            <person name="Tanasupawat S."/>
        </authorList>
    </citation>
    <scope>NUCLEOTIDE SEQUENCE [LARGE SCALE GENOMIC DNA]</scope>
    <source>
        <strain evidence="2 3">L46</strain>
    </source>
</reference>
<dbReference type="Proteomes" id="UP000666915">
    <property type="component" value="Unassembled WGS sequence"/>
</dbReference>
<dbReference type="RefSeq" id="WP_208271603.1">
    <property type="nucleotide sequence ID" value="NZ_BAAAGM010000054.1"/>
</dbReference>
<proteinExistence type="predicted"/>
<gene>
    <name evidence="2" type="ORF">J4557_37735</name>
</gene>
<dbReference type="EMBL" id="JAGEOK010000032">
    <property type="protein sequence ID" value="MBO2443283.1"/>
    <property type="molecule type" value="Genomic_DNA"/>
</dbReference>